<keyword evidence="1" id="KW-0813">Transport</keyword>
<dbReference type="InterPro" id="IPR051174">
    <property type="entry name" value="Cytochrome_c-type_ET"/>
</dbReference>
<evidence type="ECO:0000313" key="7">
    <source>
        <dbReference type="EMBL" id="MBV6340092.1"/>
    </source>
</evidence>
<proteinExistence type="predicted"/>
<reference evidence="7 8" key="1">
    <citation type="journal article" date="2020" name="J Geophys Res Biogeosci">
        <title>Magnetotaxis as an Adaptation to Enable Bacterial Shuttling of Microbial Sulfur and Sulfur Cycling Across Aquatic Oxic#Anoxic Interfaces.</title>
        <authorList>
            <person name="Li J."/>
            <person name="Liu P."/>
            <person name="Wang J."/>
            <person name="Roberts A.P."/>
            <person name="Pan Y."/>
        </authorList>
    </citation>
    <scope>NUCLEOTIDE SEQUENCE [LARGE SCALE GENOMIC DNA]</scope>
    <source>
        <strain evidence="7 8">MYR-1_YQ</strain>
    </source>
</reference>
<keyword evidence="3" id="KW-0479">Metal-binding</keyword>
<feature type="transmembrane region" description="Helical" evidence="6">
    <location>
        <begin position="21"/>
        <end position="46"/>
    </location>
</feature>
<protein>
    <recommendedName>
        <fullName evidence="9">Cytochrome c family protein</fullName>
    </recommendedName>
</protein>
<evidence type="ECO:0000256" key="1">
    <source>
        <dbReference type="ARBA" id="ARBA00022448"/>
    </source>
</evidence>
<name>A0ABS6RTY5_9BACT</name>
<keyword evidence="4" id="KW-0249">Electron transport</keyword>
<keyword evidence="5" id="KW-0408">Iron</keyword>
<dbReference type="CDD" id="cd08168">
    <property type="entry name" value="Cytochrom_C3"/>
    <property type="match status" value="1"/>
</dbReference>
<evidence type="ECO:0000256" key="5">
    <source>
        <dbReference type="ARBA" id="ARBA00023004"/>
    </source>
</evidence>
<evidence type="ECO:0000256" key="3">
    <source>
        <dbReference type="ARBA" id="ARBA00022723"/>
    </source>
</evidence>
<keyword evidence="2" id="KW-0349">Heme</keyword>
<keyword evidence="8" id="KW-1185">Reference proteome</keyword>
<sequence length="649" mass="72774">MTVFRIDYNYGMSKSFLAGKLSELVTGKVIVIAFAVIAVAIAMPAYRRWQDTSVQCVRCHADKQLMKKLGAEHLYATSLEVQRQSKHPDIQCHDCHLGNGRATDKDEAHKGMLRALIINEHAEVMDRQKSFKGPLLPTGDNKIYELLPKVMENNALTVPMEVRNVLWHDRDRETFNFDPAIAQKTCGKSNCHPQELKQFKKTVMGANYRQRYMKTWTTPTGYGPHNCGPSFADLPAVEELKGAGFDYQNTNEIARNLNVPFNKRQAQDKQKMCNVCHAGCLDCHYTPNNKEGVHAMSRIPSPETCSGSGRSTSICHPGAMMARRGETYIGGDYSIPSGMQPDVHYTKGINCIACHPTGEKGMGDIERKATCQDCHIEIEEAHARGIHKNMDCASCHINALGGYQLTIWGPGVIAGNPNPFKKYSLYYGIQQPPILAKDITGTWRSYKIWPHSVGNIKGDVPASAGLQFRWPKGETNDAYFIVGTFDGLPRNNKHLLWIQFDQAAHSFGKSRTCDSCHASERQISYSTWEFFDNYGAYPFNGQHRIEADSQGLAIVGLKNTTDIEVMKGFDPTDFASWLYLKDKWKMPGNFAIKVDPQRYNDYLAKYRQISDRLKALPSPPGNAQKVARAIALHNPDDTTALQREEKEGP</sequence>
<dbReference type="PANTHER" id="PTHR30333:SF4">
    <property type="entry name" value="CYTOCHROME C FAMILY PROTEIN"/>
    <property type="match status" value="1"/>
</dbReference>
<evidence type="ECO:0008006" key="9">
    <source>
        <dbReference type="Google" id="ProtNLM"/>
    </source>
</evidence>
<gene>
    <name evidence="7" type="ORF">HWQ67_00695</name>
</gene>
<organism evidence="7 8">
    <name type="scientific">Candidatus Magnetobacterium casense</name>
    <dbReference type="NCBI Taxonomy" id="1455061"/>
    <lineage>
        <taxon>Bacteria</taxon>
        <taxon>Pseudomonadati</taxon>
        <taxon>Nitrospirota</taxon>
        <taxon>Thermodesulfovibrionia</taxon>
        <taxon>Thermodesulfovibrionales</taxon>
        <taxon>Candidatus Magnetobacteriaceae</taxon>
        <taxon>Candidatus Magnetobacterium</taxon>
    </lineage>
</organism>
<dbReference type="EMBL" id="JABXWD010000006">
    <property type="protein sequence ID" value="MBV6340092.1"/>
    <property type="molecule type" value="Genomic_DNA"/>
</dbReference>
<evidence type="ECO:0000313" key="8">
    <source>
        <dbReference type="Proteomes" id="UP001196980"/>
    </source>
</evidence>
<evidence type="ECO:0000256" key="2">
    <source>
        <dbReference type="ARBA" id="ARBA00022617"/>
    </source>
</evidence>
<keyword evidence="6" id="KW-0472">Membrane</keyword>
<dbReference type="PANTHER" id="PTHR30333">
    <property type="entry name" value="CYTOCHROME C-TYPE PROTEIN"/>
    <property type="match status" value="1"/>
</dbReference>
<keyword evidence="6" id="KW-0812">Transmembrane</keyword>
<accession>A0ABS6RTY5</accession>
<keyword evidence="6" id="KW-1133">Transmembrane helix</keyword>
<dbReference type="Proteomes" id="UP001196980">
    <property type="component" value="Unassembled WGS sequence"/>
</dbReference>
<evidence type="ECO:0000256" key="6">
    <source>
        <dbReference type="SAM" id="Phobius"/>
    </source>
</evidence>
<comment type="caution">
    <text evidence="7">The sequence shown here is derived from an EMBL/GenBank/DDBJ whole genome shotgun (WGS) entry which is preliminary data.</text>
</comment>
<dbReference type="RefSeq" id="WP_218250713.1">
    <property type="nucleotide sequence ID" value="NZ_JABXWD010000006.1"/>
</dbReference>
<evidence type="ECO:0000256" key="4">
    <source>
        <dbReference type="ARBA" id="ARBA00022982"/>
    </source>
</evidence>